<organism evidence="1 2">
    <name type="scientific">Caenispirillum bisanense</name>
    <dbReference type="NCBI Taxonomy" id="414052"/>
    <lineage>
        <taxon>Bacteria</taxon>
        <taxon>Pseudomonadati</taxon>
        <taxon>Pseudomonadota</taxon>
        <taxon>Alphaproteobacteria</taxon>
        <taxon>Rhodospirillales</taxon>
        <taxon>Novispirillaceae</taxon>
        <taxon>Caenispirillum</taxon>
    </lineage>
</organism>
<keyword evidence="2" id="KW-1185">Reference proteome</keyword>
<sequence length="256" mass="28713">MVSKRPFLAFEESIGRILDLIDEGITVERPETVEAARQLANVGGALSFFFGASMVWHGGEGQTTEYSEQDRERRRALYSRAAAALAMAPTEDLKIALGDDLRGFQKARDYVLGVHLRFLKDHYAETASPTFAWQAYLCCRAAQRPVEDWVLEYLDVCAKRLVALTRDPPKDIPKEVAKAVGFGTGRGRGSPLTEAQRLEQDIEIYKRVRARLDMGDKRKIAWESVADDMGLSPSKVRETHKTFAEKFGDGVFPEQV</sequence>
<gene>
    <name evidence="1" type="ORF">SAMN05421508_1253</name>
</gene>
<dbReference type="EMBL" id="OCNJ01000025">
    <property type="protein sequence ID" value="SOE01785.1"/>
    <property type="molecule type" value="Genomic_DNA"/>
</dbReference>
<proteinExistence type="predicted"/>
<reference evidence="1 2" key="1">
    <citation type="submission" date="2017-09" db="EMBL/GenBank/DDBJ databases">
        <authorList>
            <person name="Ehlers B."/>
            <person name="Leendertz F.H."/>
        </authorList>
    </citation>
    <scope>NUCLEOTIDE SEQUENCE [LARGE SCALE GENOMIC DNA]</scope>
    <source>
        <strain evidence="1 2">USBA 140</strain>
    </source>
</reference>
<accession>A0A286H1X9</accession>
<evidence type="ECO:0000313" key="1">
    <source>
        <dbReference type="EMBL" id="SOE01785.1"/>
    </source>
</evidence>
<dbReference type="RefSeq" id="WP_097281816.1">
    <property type="nucleotide sequence ID" value="NZ_OCNJ01000025.1"/>
</dbReference>
<dbReference type="AlphaFoldDB" id="A0A286H1X9"/>
<protein>
    <submittedName>
        <fullName evidence="1">Uncharacterized protein</fullName>
    </submittedName>
</protein>
<evidence type="ECO:0000313" key="2">
    <source>
        <dbReference type="Proteomes" id="UP000219621"/>
    </source>
</evidence>
<name>A0A286H1X9_9PROT</name>
<dbReference type="Proteomes" id="UP000219621">
    <property type="component" value="Unassembled WGS sequence"/>
</dbReference>